<keyword evidence="5" id="KW-1185">Reference proteome</keyword>
<sequence>MLSSSSFLENYSTNGSQVFPDPEPQIPCYQQAVHAALNEFASTKLEQRRQAISKTLREVIFIAKEILHEVEIREPRFISTLKTADLDNPPEVDIYFAENDGIRYEGVRVVSPSEFEVVLYLNQMGVFNFVDDGTVPGGAVLKLSDGRKRSMSLWVEFITASGYLSARKIRARFHSLVCQAVEVCSYSNILRVLGNTSEVKVRIRERCTLQLTPAFRCGGLWPRSASHWPDKLPLQIWPTPALVADVKREGFNLLSQESVYTKDKQASVEGDAWLLDFHGAEERLLSGGTRRKTLALLKALFDVQFKSDSSLTLMEYHLKTLVLFECEKHGEEKDWTNLTLPDRINGILLQTISCLQHRRCPHYFIPQLDLFRGRTATSMDATARVVWDLMRTLIARPNYIRSFI</sequence>
<dbReference type="Gene3D" id="1.10.1410.40">
    <property type="match status" value="1"/>
</dbReference>
<gene>
    <name evidence="4" type="ORF">Ciccas_012238</name>
</gene>
<dbReference type="EMBL" id="JBJKFK010004168">
    <property type="protein sequence ID" value="KAL3309216.1"/>
    <property type="molecule type" value="Genomic_DNA"/>
</dbReference>
<feature type="domain" description="Mab-21-like nucleotidyltransferase" evidence="2">
    <location>
        <begin position="103"/>
        <end position="287"/>
    </location>
</feature>
<comment type="similarity">
    <text evidence="1">Belongs to the mab-21 family.</text>
</comment>
<dbReference type="PANTHER" id="PTHR10656">
    <property type="entry name" value="CELL FATE DETERMINING PROTEIN MAB21-RELATED"/>
    <property type="match status" value="1"/>
</dbReference>
<dbReference type="InterPro" id="IPR046903">
    <property type="entry name" value="Mab-21-like_nuc_Trfase"/>
</dbReference>
<accession>A0ABD2PTY4</accession>
<dbReference type="Pfam" id="PF20266">
    <property type="entry name" value="Mab-21_C"/>
    <property type="match status" value="1"/>
</dbReference>
<protein>
    <recommendedName>
        <fullName evidence="6">Protein mab-21-like 2</fullName>
    </recommendedName>
</protein>
<dbReference type="AlphaFoldDB" id="A0ABD2PTY4"/>
<dbReference type="PANTHER" id="PTHR10656:SF70">
    <property type="entry name" value="PROTEIN MAB-21-RELATED"/>
    <property type="match status" value="1"/>
</dbReference>
<comment type="caution">
    <text evidence="4">The sequence shown here is derived from an EMBL/GenBank/DDBJ whole genome shotgun (WGS) entry which is preliminary data.</text>
</comment>
<dbReference type="Proteomes" id="UP001626550">
    <property type="component" value="Unassembled WGS sequence"/>
</dbReference>
<evidence type="ECO:0000313" key="5">
    <source>
        <dbReference type="Proteomes" id="UP001626550"/>
    </source>
</evidence>
<evidence type="ECO:0000313" key="4">
    <source>
        <dbReference type="EMBL" id="KAL3309216.1"/>
    </source>
</evidence>
<dbReference type="SMART" id="SM01265">
    <property type="entry name" value="Mab-21"/>
    <property type="match status" value="1"/>
</dbReference>
<dbReference type="InterPro" id="IPR046906">
    <property type="entry name" value="Mab-21_HhH/H2TH-like"/>
</dbReference>
<reference evidence="4 5" key="1">
    <citation type="submission" date="2024-11" db="EMBL/GenBank/DDBJ databases">
        <title>Adaptive evolution of stress response genes in parasites aligns with host niche diversity.</title>
        <authorList>
            <person name="Hahn C."/>
            <person name="Resl P."/>
        </authorList>
    </citation>
    <scope>NUCLEOTIDE SEQUENCE [LARGE SCALE GENOMIC DNA]</scope>
    <source>
        <strain evidence="4">EGGRZ-B1_66</strain>
        <tissue evidence="4">Body</tissue>
    </source>
</reference>
<evidence type="ECO:0000259" key="2">
    <source>
        <dbReference type="Pfam" id="PF03281"/>
    </source>
</evidence>
<name>A0ABD2PTY4_9PLAT</name>
<proteinExistence type="inferred from homology"/>
<evidence type="ECO:0000256" key="1">
    <source>
        <dbReference type="ARBA" id="ARBA00008307"/>
    </source>
</evidence>
<dbReference type="InterPro" id="IPR024810">
    <property type="entry name" value="MAB21L/cGLR"/>
</dbReference>
<feature type="domain" description="Mab-21-like HhH/H2TH-like" evidence="3">
    <location>
        <begin position="290"/>
        <end position="387"/>
    </location>
</feature>
<dbReference type="Gene3D" id="3.30.460.90">
    <property type="match status" value="1"/>
</dbReference>
<organism evidence="4 5">
    <name type="scientific">Cichlidogyrus casuarinus</name>
    <dbReference type="NCBI Taxonomy" id="1844966"/>
    <lineage>
        <taxon>Eukaryota</taxon>
        <taxon>Metazoa</taxon>
        <taxon>Spiralia</taxon>
        <taxon>Lophotrochozoa</taxon>
        <taxon>Platyhelminthes</taxon>
        <taxon>Monogenea</taxon>
        <taxon>Monopisthocotylea</taxon>
        <taxon>Dactylogyridea</taxon>
        <taxon>Ancyrocephalidae</taxon>
        <taxon>Cichlidogyrus</taxon>
    </lineage>
</organism>
<evidence type="ECO:0008006" key="6">
    <source>
        <dbReference type="Google" id="ProtNLM"/>
    </source>
</evidence>
<evidence type="ECO:0000259" key="3">
    <source>
        <dbReference type="Pfam" id="PF20266"/>
    </source>
</evidence>
<dbReference type="Pfam" id="PF03281">
    <property type="entry name" value="Mab-21"/>
    <property type="match status" value="1"/>
</dbReference>